<keyword evidence="2" id="KW-0812">Transmembrane</keyword>
<evidence type="ECO:0000256" key="1">
    <source>
        <dbReference type="ARBA" id="ARBA00022737"/>
    </source>
</evidence>
<dbReference type="PANTHER" id="PTHR46618:SF1">
    <property type="entry name" value="ARMADILLO REPEAT-CONTAINING PROTEIN 3"/>
    <property type="match status" value="1"/>
</dbReference>
<dbReference type="Pfam" id="PF13513">
    <property type="entry name" value="HEAT_EZ"/>
    <property type="match status" value="1"/>
</dbReference>
<proteinExistence type="predicted"/>
<dbReference type="SUPFAM" id="SSF48371">
    <property type="entry name" value="ARM repeat"/>
    <property type="match status" value="1"/>
</dbReference>
<sequence length="736" mass="81113">MADDTTNDTARELAVLEFLQEHFGDSDPAFKHFADSYAGVVDAVMDARLATFSRRFTAQAAYLTASAGIASLLASVQIAFVPLVPNPDCGATPTPDGCDPHSRLLRNLIILFSYVALSFDTLGALFSLFTARKLLSVSSHAQDLLGKKATLEKKILRKKGFKSGSDLFQPIHAFATETETLLEQVHRHQHVMEQHTGGLRSVISFILAGMLFFFAALVIQMVISQPFELWIVFILAMTTMASVLGWSGKRTFPGVWVSVRRRIYSKTREVDEEATLETTIRKTILKETTKQKVAQMLKDGDPNVKKRALNIMSSIFKDVHIRLDIEPSQMFHSIEPMLADSDPILRQTAVKTVISLVQDDYIRNKIFRSILLPRIASMLQDVEYKIRKSGLELIANLAQYSDCRAEIEPSNVGGMIILMLDDSNVRGSALEVVSSLAQHDYASDSTKNMIQKVVSMLQEPQSEIERHILDIIISISQHSIDRMAVSTPEILQKIATLIGSANFGVQVAALKALGSLVQHDDVATTTFTQEMIKQILSTLKDCDDAMVRESALGILSAILRRGRLSTPACSPVQIQTGMQAGAPAQAPGPSSIILVGDGTHSGVRECLQTIIRATGNLSSISDHLAQAAIEQADGEIVQCAMQLMIYFAENVESRYQMLNSAFCARMVDLLNDPYFARQAVLMLSNLAKYDDTRPKIVDPVSGIVDRLVQIINDSASNCEHWEAGIQGLLSMRREVI</sequence>
<dbReference type="InterPro" id="IPR016024">
    <property type="entry name" value="ARM-type_fold"/>
</dbReference>
<dbReference type="AlphaFoldDB" id="A0AAD6V7L5"/>
<evidence type="ECO:0000256" key="2">
    <source>
        <dbReference type="SAM" id="Phobius"/>
    </source>
</evidence>
<comment type="caution">
    <text evidence="3">The sequence shown here is derived from an EMBL/GenBank/DDBJ whole genome shotgun (WGS) entry which is preliminary data.</text>
</comment>
<accession>A0AAD6V7L5</accession>
<dbReference type="Gene3D" id="1.25.10.10">
    <property type="entry name" value="Leucine-rich Repeat Variant"/>
    <property type="match status" value="3"/>
</dbReference>
<keyword evidence="4" id="KW-1185">Reference proteome</keyword>
<dbReference type="InterPro" id="IPR052441">
    <property type="entry name" value="Armadillo-Ser/Thr_Kinase"/>
</dbReference>
<dbReference type="EMBL" id="JARJCW010000044">
    <property type="protein sequence ID" value="KAJ7205168.1"/>
    <property type="molecule type" value="Genomic_DNA"/>
</dbReference>
<protein>
    <submittedName>
        <fullName evidence="3">Armadillo-type protein</fullName>
    </submittedName>
</protein>
<evidence type="ECO:0000313" key="4">
    <source>
        <dbReference type="Proteomes" id="UP001219525"/>
    </source>
</evidence>
<evidence type="ECO:0000313" key="3">
    <source>
        <dbReference type="EMBL" id="KAJ7205168.1"/>
    </source>
</evidence>
<feature type="transmembrane region" description="Helical" evidence="2">
    <location>
        <begin position="104"/>
        <end position="129"/>
    </location>
</feature>
<gene>
    <name evidence="3" type="ORF">GGX14DRAFT_568917</name>
</gene>
<feature type="transmembrane region" description="Helical" evidence="2">
    <location>
        <begin position="202"/>
        <end position="223"/>
    </location>
</feature>
<dbReference type="Proteomes" id="UP001219525">
    <property type="component" value="Unassembled WGS sequence"/>
</dbReference>
<dbReference type="InterPro" id="IPR011989">
    <property type="entry name" value="ARM-like"/>
</dbReference>
<dbReference type="PANTHER" id="PTHR46618">
    <property type="entry name" value="ARMADILLO REPEAT-CONTAINING PROTEIN 3"/>
    <property type="match status" value="1"/>
</dbReference>
<feature type="transmembrane region" description="Helical" evidence="2">
    <location>
        <begin position="60"/>
        <end position="84"/>
    </location>
</feature>
<keyword evidence="2" id="KW-1133">Transmembrane helix</keyword>
<keyword evidence="2" id="KW-0472">Membrane</keyword>
<organism evidence="3 4">
    <name type="scientific">Mycena pura</name>
    <dbReference type="NCBI Taxonomy" id="153505"/>
    <lineage>
        <taxon>Eukaryota</taxon>
        <taxon>Fungi</taxon>
        <taxon>Dikarya</taxon>
        <taxon>Basidiomycota</taxon>
        <taxon>Agaricomycotina</taxon>
        <taxon>Agaricomycetes</taxon>
        <taxon>Agaricomycetidae</taxon>
        <taxon>Agaricales</taxon>
        <taxon>Marasmiineae</taxon>
        <taxon>Mycenaceae</taxon>
        <taxon>Mycena</taxon>
    </lineage>
</organism>
<name>A0AAD6V7L5_9AGAR</name>
<keyword evidence="1" id="KW-0677">Repeat</keyword>
<reference evidence="3" key="1">
    <citation type="submission" date="2023-03" db="EMBL/GenBank/DDBJ databases">
        <title>Massive genome expansion in bonnet fungi (Mycena s.s.) driven by repeated elements and novel gene families across ecological guilds.</title>
        <authorList>
            <consortium name="Lawrence Berkeley National Laboratory"/>
            <person name="Harder C.B."/>
            <person name="Miyauchi S."/>
            <person name="Viragh M."/>
            <person name="Kuo A."/>
            <person name="Thoen E."/>
            <person name="Andreopoulos B."/>
            <person name="Lu D."/>
            <person name="Skrede I."/>
            <person name="Drula E."/>
            <person name="Henrissat B."/>
            <person name="Morin E."/>
            <person name="Kohler A."/>
            <person name="Barry K."/>
            <person name="LaButti K."/>
            <person name="Morin E."/>
            <person name="Salamov A."/>
            <person name="Lipzen A."/>
            <person name="Mereny Z."/>
            <person name="Hegedus B."/>
            <person name="Baldrian P."/>
            <person name="Stursova M."/>
            <person name="Weitz H."/>
            <person name="Taylor A."/>
            <person name="Grigoriev I.V."/>
            <person name="Nagy L.G."/>
            <person name="Martin F."/>
            <person name="Kauserud H."/>
        </authorList>
    </citation>
    <scope>NUCLEOTIDE SEQUENCE</scope>
    <source>
        <strain evidence="3">9144</strain>
    </source>
</reference>